<sequence>MKEEKGNNVVKEKQDEDLEEEEEELFRVKKRRMNVCNVDGEEPLFSPKFDFLLKLIQIEVEKRDLHGANAVSTPVTHGTLSLAQFVTETAITNNACEKHKSERKLNKDGEHNYSKYLVHLLLPVLKQIDQEQVMEKEVEAKIQDTRYSFDVIKCMVLSQNYGDAMLTRFLVARSMNPMKAAKMLVSWKKWKEEFVPLGFILDSEGPGELKAKKIYLQGPTPIQEDLLNYGDEGVVQKAQKDGTEEPDSKRPHHQSTTYVSSTTNIMARSSPTSPNEHPVLKPQFFREVYQDSPDVYSSQFPLAPPLPKSPSESWLWCTLPSVSSKNSAAFHSRKQCSKPPSVDQTWETIVKTSNVSEVISFSSNLLEIEVYKLANVVYYLFIHLLG</sequence>
<dbReference type="OrthoDB" id="677721at2759"/>
<name>A0A835I4A2_9MAGN</name>
<keyword evidence="3" id="KW-1185">Reference proteome</keyword>
<evidence type="ECO:0000313" key="3">
    <source>
        <dbReference type="Proteomes" id="UP000631114"/>
    </source>
</evidence>
<feature type="compositionally biased region" description="Basic and acidic residues" evidence="1">
    <location>
        <begin position="238"/>
        <end position="249"/>
    </location>
</feature>
<gene>
    <name evidence="2" type="ORF">IFM89_022004</name>
</gene>
<dbReference type="EMBL" id="JADFTS010000004">
    <property type="protein sequence ID" value="KAF9610334.1"/>
    <property type="molecule type" value="Genomic_DNA"/>
</dbReference>
<proteinExistence type="predicted"/>
<dbReference type="Proteomes" id="UP000631114">
    <property type="component" value="Unassembled WGS sequence"/>
</dbReference>
<reference evidence="2 3" key="1">
    <citation type="submission" date="2020-10" db="EMBL/GenBank/DDBJ databases">
        <title>The Coptis chinensis genome and diversification of protoberbering-type alkaloids.</title>
        <authorList>
            <person name="Wang B."/>
            <person name="Shu S."/>
            <person name="Song C."/>
            <person name="Liu Y."/>
        </authorList>
    </citation>
    <scope>NUCLEOTIDE SEQUENCE [LARGE SCALE GENOMIC DNA]</scope>
    <source>
        <strain evidence="2">HL-2020</strain>
        <tissue evidence="2">Leaf</tissue>
    </source>
</reference>
<feature type="compositionally biased region" description="Polar residues" evidence="1">
    <location>
        <begin position="254"/>
        <end position="275"/>
    </location>
</feature>
<feature type="region of interest" description="Disordered" evidence="1">
    <location>
        <begin position="1"/>
        <end position="20"/>
    </location>
</feature>
<accession>A0A835I4A2</accession>
<evidence type="ECO:0000256" key="1">
    <source>
        <dbReference type="SAM" id="MobiDB-lite"/>
    </source>
</evidence>
<feature type="compositionally biased region" description="Basic and acidic residues" evidence="1">
    <location>
        <begin position="1"/>
        <end position="14"/>
    </location>
</feature>
<dbReference type="Gene3D" id="1.10.8.20">
    <property type="entry name" value="N-terminal domain of phosphatidylinositol transfer protein sec14p"/>
    <property type="match status" value="1"/>
</dbReference>
<comment type="caution">
    <text evidence="2">The sequence shown here is derived from an EMBL/GenBank/DDBJ whole genome shotgun (WGS) entry which is preliminary data.</text>
</comment>
<evidence type="ECO:0000313" key="2">
    <source>
        <dbReference type="EMBL" id="KAF9610334.1"/>
    </source>
</evidence>
<dbReference type="InterPro" id="IPR036273">
    <property type="entry name" value="CRAL/TRIO_N_dom_sf"/>
</dbReference>
<dbReference type="AlphaFoldDB" id="A0A835I4A2"/>
<organism evidence="2 3">
    <name type="scientific">Coptis chinensis</name>
    <dbReference type="NCBI Taxonomy" id="261450"/>
    <lineage>
        <taxon>Eukaryota</taxon>
        <taxon>Viridiplantae</taxon>
        <taxon>Streptophyta</taxon>
        <taxon>Embryophyta</taxon>
        <taxon>Tracheophyta</taxon>
        <taxon>Spermatophyta</taxon>
        <taxon>Magnoliopsida</taxon>
        <taxon>Ranunculales</taxon>
        <taxon>Ranunculaceae</taxon>
        <taxon>Coptidoideae</taxon>
        <taxon>Coptis</taxon>
    </lineage>
</organism>
<dbReference type="SUPFAM" id="SSF46938">
    <property type="entry name" value="CRAL/TRIO N-terminal domain"/>
    <property type="match status" value="1"/>
</dbReference>
<protein>
    <submittedName>
        <fullName evidence="2">Uncharacterized protein</fullName>
    </submittedName>
</protein>
<feature type="region of interest" description="Disordered" evidence="1">
    <location>
        <begin position="236"/>
        <end position="278"/>
    </location>
</feature>
<dbReference type="PANTHER" id="PTHR46277">
    <property type="entry name" value="OS03G0850700 PROTEIN"/>
    <property type="match status" value="1"/>
</dbReference>
<dbReference type="PANTHER" id="PTHR46277:SF7">
    <property type="entry name" value="CRAL-TRIO DOMAIN-CONTAINING PROTEIN"/>
    <property type="match status" value="1"/>
</dbReference>